<gene>
    <name evidence="2" type="ORF">GCM10011385_07270</name>
</gene>
<dbReference type="EMBL" id="BMIF01000002">
    <property type="protein sequence ID" value="GGA56320.1"/>
    <property type="molecule type" value="Genomic_DNA"/>
</dbReference>
<dbReference type="InterPro" id="IPR058739">
    <property type="entry name" value="NicX"/>
</dbReference>
<reference evidence="2" key="2">
    <citation type="submission" date="2020-09" db="EMBL/GenBank/DDBJ databases">
        <authorList>
            <person name="Sun Q."/>
            <person name="Zhou Y."/>
        </authorList>
    </citation>
    <scope>NUCLEOTIDE SEQUENCE</scope>
    <source>
        <strain evidence="2">CGMCC 1.15320</strain>
    </source>
</reference>
<evidence type="ECO:0000256" key="1">
    <source>
        <dbReference type="ARBA" id="ARBA00022723"/>
    </source>
</evidence>
<dbReference type="GO" id="GO:0046872">
    <property type="term" value="F:metal ion binding"/>
    <property type="evidence" value="ECO:0007669"/>
    <property type="project" value="UniProtKB-KW"/>
</dbReference>
<dbReference type="InterPro" id="IPR052170">
    <property type="entry name" value="M29_Exopeptidase"/>
</dbReference>
<dbReference type="AlphaFoldDB" id="A0A916RH83"/>
<reference evidence="2" key="1">
    <citation type="journal article" date="2014" name="Int. J. Syst. Evol. Microbiol.">
        <title>Complete genome sequence of Corynebacterium casei LMG S-19264T (=DSM 44701T), isolated from a smear-ripened cheese.</title>
        <authorList>
            <consortium name="US DOE Joint Genome Institute (JGI-PGF)"/>
            <person name="Walter F."/>
            <person name="Albersmeier A."/>
            <person name="Kalinowski J."/>
            <person name="Ruckert C."/>
        </authorList>
    </citation>
    <scope>NUCLEOTIDE SEQUENCE</scope>
    <source>
        <strain evidence="2">CGMCC 1.15320</strain>
    </source>
</reference>
<dbReference type="Proteomes" id="UP000636264">
    <property type="component" value="Unassembled WGS sequence"/>
</dbReference>
<keyword evidence="3" id="KW-1185">Reference proteome</keyword>
<sequence>MIRLPISHDSAADIIPIFREGLKQSNVRAGEKVVVYADSFSNPVYAPAFVAAARDLGAEAFSFIQPLINADASNRLGRANPQPLMIELMKLADFVVDVTTGGMLYSNDHEAILATGTRILRVHEPEDILLRLMPSQTIKDRAERGVARYQNAKVVHLTSKDGTDLVMQKGSRLASNQYGMADTVGRWDHWGTGLVCTTVEEETVEGVLVLSPGDVLFPFERYVTQPLKIYFEKGIAQRFEGGREAVMLEHLIVNRGDEGARRLSHVGWGVEDRGAWDTLSMRNWDKAGGVETRSCYGNVLLAIGENRDLMGQNASRLHIDMAFRQTRLELDGEPIVDCCKFLDQSVA</sequence>
<dbReference type="Pfam" id="PF26233">
    <property type="entry name" value="NicX"/>
    <property type="match status" value="1"/>
</dbReference>
<name>A0A916RH83_9HYPH</name>
<accession>A0A916RH83</accession>
<evidence type="ECO:0000313" key="2">
    <source>
        <dbReference type="EMBL" id="GGA56320.1"/>
    </source>
</evidence>
<comment type="caution">
    <text evidence="2">The sequence shown here is derived from an EMBL/GenBank/DDBJ whole genome shotgun (WGS) entry which is preliminary data.</text>
</comment>
<organism evidence="2 3">
    <name type="scientific">Nitratireductor aestuarii</name>
    <dbReference type="NCBI Taxonomy" id="1735103"/>
    <lineage>
        <taxon>Bacteria</taxon>
        <taxon>Pseudomonadati</taxon>
        <taxon>Pseudomonadota</taxon>
        <taxon>Alphaproteobacteria</taxon>
        <taxon>Hyphomicrobiales</taxon>
        <taxon>Phyllobacteriaceae</taxon>
        <taxon>Nitratireductor</taxon>
    </lineage>
</organism>
<dbReference type="SUPFAM" id="SSF144052">
    <property type="entry name" value="Thermophilic metalloprotease-like"/>
    <property type="match status" value="1"/>
</dbReference>
<evidence type="ECO:0000313" key="3">
    <source>
        <dbReference type="Proteomes" id="UP000636264"/>
    </source>
</evidence>
<keyword evidence="1" id="KW-0479">Metal-binding</keyword>
<proteinExistence type="predicted"/>
<protein>
    <recommendedName>
        <fullName evidence="4">2,5-dihydroxypyridine 5,6-dioxygenase</fullName>
    </recommendedName>
</protein>
<dbReference type="PANTHER" id="PTHR34448:SF1">
    <property type="entry name" value="BLL6088 PROTEIN"/>
    <property type="match status" value="1"/>
</dbReference>
<evidence type="ECO:0008006" key="4">
    <source>
        <dbReference type="Google" id="ProtNLM"/>
    </source>
</evidence>
<dbReference type="PANTHER" id="PTHR34448">
    <property type="entry name" value="AMINOPEPTIDASE"/>
    <property type="match status" value="1"/>
</dbReference>
<dbReference type="RefSeq" id="WP_188719601.1">
    <property type="nucleotide sequence ID" value="NZ_BMIF01000002.1"/>
</dbReference>